<evidence type="ECO:0000256" key="2">
    <source>
        <dbReference type="ARBA" id="ARBA00022505"/>
    </source>
</evidence>
<dbReference type="GO" id="GO:1901359">
    <property type="term" value="F:tungstate binding"/>
    <property type="evidence" value="ECO:0007669"/>
    <property type="project" value="UniProtKB-ARBA"/>
</dbReference>
<comment type="subunit">
    <text evidence="5">The complex is composed of two ATP-binding proteins (ModC), two transmembrane proteins (ModB) and a solute-binding protein (ModA).</text>
</comment>
<dbReference type="GO" id="GO:0046872">
    <property type="term" value="F:metal ion binding"/>
    <property type="evidence" value="ECO:0007669"/>
    <property type="project" value="UniProtKB-KW"/>
</dbReference>
<dbReference type="Pfam" id="PF13531">
    <property type="entry name" value="SBP_bac_11"/>
    <property type="match status" value="1"/>
</dbReference>
<feature type="chain" id="PRO_5015762426" evidence="7">
    <location>
        <begin position="31"/>
        <end position="269"/>
    </location>
</feature>
<feature type="binding site" evidence="6">
    <location>
        <position position="184"/>
    </location>
    <ligand>
        <name>molybdate</name>
        <dbReference type="ChEBI" id="CHEBI:36264"/>
    </ligand>
</feature>
<feature type="signal peptide" evidence="7">
    <location>
        <begin position="1"/>
        <end position="30"/>
    </location>
</feature>
<dbReference type="FunFam" id="3.40.190.10:FF:000035">
    <property type="entry name" value="Molybdate ABC transporter substrate-binding protein"/>
    <property type="match status" value="1"/>
</dbReference>
<evidence type="ECO:0000256" key="4">
    <source>
        <dbReference type="ARBA" id="ARBA00022729"/>
    </source>
</evidence>
<evidence type="ECO:0000256" key="1">
    <source>
        <dbReference type="ARBA" id="ARBA00009175"/>
    </source>
</evidence>
<protein>
    <submittedName>
        <fullName evidence="8">Molybdate ABC transporter, periplasmic binding protein</fullName>
    </submittedName>
</protein>
<evidence type="ECO:0000256" key="5">
    <source>
        <dbReference type="ARBA" id="ARBA00062515"/>
    </source>
</evidence>
<dbReference type="PANTHER" id="PTHR30632:SF14">
    <property type="entry name" value="TUNGSTATE_MOLYBDATE_CHROMATE-BINDING PROTEIN MODA"/>
    <property type="match status" value="1"/>
</dbReference>
<dbReference type="CDD" id="cd13539">
    <property type="entry name" value="PBP2_AvModA"/>
    <property type="match status" value="1"/>
</dbReference>
<sequence length="269" mass="28818">MKSGQRRNVQSLCCAFVAASLLLHSTFVWAQEKKNTPELVVAAAADLSTALQEIAHNYEEKTSVNVKLSLGASGALTQQIQNGAPFDLFFSADMDYPRQLIGAGQADGASLYQYAVGKLVLWVPADSRLDVERQGMNALLGPSVKKIAVANPQHAPYGRAAVAALEHYGLYDRVADRLVLGENVSQAAQFVESGNAQAGFVALAHALAPGMQGKGKYWQVPAEAYPALAQGVVVLASSPHKKEAVEFVEYVKTKEAADVLRKYGFTVPE</sequence>
<keyword evidence="3 6" id="KW-0479">Metal-binding</keyword>
<accession>A0A2U3K0R4</accession>
<name>A0A2U3K0R4_9BACT</name>
<evidence type="ECO:0000256" key="3">
    <source>
        <dbReference type="ARBA" id="ARBA00022723"/>
    </source>
</evidence>
<evidence type="ECO:0000256" key="6">
    <source>
        <dbReference type="PIRSR" id="PIRSR004846-1"/>
    </source>
</evidence>
<dbReference type="InterPro" id="IPR005950">
    <property type="entry name" value="ModA"/>
</dbReference>
<reference evidence="9" key="1">
    <citation type="submission" date="2018-02" db="EMBL/GenBank/DDBJ databases">
        <authorList>
            <person name="Hausmann B."/>
        </authorList>
    </citation>
    <scope>NUCLEOTIDE SEQUENCE [LARGE SCALE GENOMIC DNA]</scope>
    <source>
        <strain evidence="9">Peat soil MAG SbA1</strain>
    </source>
</reference>
<dbReference type="Proteomes" id="UP000238701">
    <property type="component" value="Unassembled WGS sequence"/>
</dbReference>
<dbReference type="GO" id="GO:0015689">
    <property type="term" value="P:molybdate ion transport"/>
    <property type="evidence" value="ECO:0007669"/>
    <property type="project" value="InterPro"/>
</dbReference>
<keyword evidence="4 7" id="KW-0732">Signal</keyword>
<dbReference type="EMBL" id="OMOD01000020">
    <property type="protein sequence ID" value="SPF33272.1"/>
    <property type="molecule type" value="Genomic_DNA"/>
</dbReference>
<dbReference type="PIRSF" id="PIRSF004846">
    <property type="entry name" value="ModA"/>
    <property type="match status" value="1"/>
</dbReference>
<comment type="similarity">
    <text evidence="1">Belongs to the bacterial solute-binding protein ModA family.</text>
</comment>
<dbReference type="NCBIfam" id="TIGR01256">
    <property type="entry name" value="modA"/>
    <property type="match status" value="1"/>
</dbReference>
<organism evidence="8 9">
    <name type="scientific">Candidatus Sulfotelmatobacter kueseliae</name>
    <dbReference type="NCBI Taxonomy" id="2042962"/>
    <lineage>
        <taxon>Bacteria</taxon>
        <taxon>Pseudomonadati</taxon>
        <taxon>Acidobacteriota</taxon>
        <taxon>Terriglobia</taxon>
        <taxon>Terriglobales</taxon>
        <taxon>Candidatus Korobacteraceae</taxon>
        <taxon>Candidatus Sulfotelmatobacter</taxon>
    </lineage>
</organism>
<dbReference type="SUPFAM" id="SSF53850">
    <property type="entry name" value="Periplasmic binding protein-like II"/>
    <property type="match status" value="1"/>
</dbReference>
<dbReference type="GO" id="GO:0030973">
    <property type="term" value="F:molybdate ion binding"/>
    <property type="evidence" value="ECO:0007669"/>
    <property type="project" value="InterPro"/>
</dbReference>
<dbReference type="PANTHER" id="PTHR30632">
    <property type="entry name" value="MOLYBDATE-BINDING PERIPLASMIC PROTEIN"/>
    <property type="match status" value="1"/>
</dbReference>
<dbReference type="InterPro" id="IPR050682">
    <property type="entry name" value="ModA/WtpA"/>
</dbReference>
<evidence type="ECO:0000313" key="8">
    <source>
        <dbReference type="EMBL" id="SPF33272.1"/>
    </source>
</evidence>
<dbReference type="InterPro" id="IPR044084">
    <property type="entry name" value="AvModA-like_subst-bd"/>
</dbReference>
<dbReference type="Gene3D" id="3.40.190.10">
    <property type="entry name" value="Periplasmic binding protein-like II"/>
    <property type="match status" value="2"/>
</dbReference>
<dbReference type="AlphaFoldDB" id="A0A2U3K0R4"/>
<feature type="binding site" evidence="6">
    <location>
        <position position="73"/>
    </location>
    <ligand>
        <name>molybdate</name>
        <dbReference type="ChEBI" id="CHEBI:36264"/>
    </ligand>
</feature>
<dbReference type="OrthoDB" id="9785015at2"/>
<evidence type="ECO:0000313" key="9">
    <source>
        <dbReference type="Proteomes" id="UP000238701"/>
    </source>
</evidence>
<proteinExistence type="inferred from homology"/>
<gene>
    <name evidence="8" type="primary">modA</name>
    <name evidence="8" type="ORF">SBA1_1160012</name>
</gene>
<keyword evidence="2 6" id="KW-0500">Molybdenum</keyword>
<evidence type="ECO:0000256" key="7">
    <source>
        <dbReference type="SAM" id="SignalP"/>
    </source>
</evidence>